<dbReference type="PROSITE" id="PS00517">
    <property type="entry name" value="RNASE_3_1"/>
    <property type="match status" value="1"/>
</dbReference>
<dbReference type="OrthoDB" id="416741at2759"/>
<dbReference type="EMBL" id="MTSL01000063">
    <property type="protein sequence ID" value="PJF19463.1"/>
    <property type="molecule type" value="Genomic_DNA"/>
</dbReference>
<dbReference type="InterPro" id="IPR005034">
    <property type="entry name" value="Dicer_dimerisation"/>
</dbReference>
<accession>A0A2H9TNX9</accession>
<dbReference type="GO" id="GO:0004525">
    <property type="term" value="F:ribonuclease III activity"/>
    <property type="evidence" value="ECO:0007669"/>
    <property type="project" value="InterPro"/>
</dbReference>
<dbReference type="PANTHER" id="PTHR14950">
    <property type="entry name" value="DICER-RELATED"/>
    <property type="match status" value="1"/>
</dbReference>
<dbReference type="Gene3D" id="1.10.1520.10">
    <property type="entry name" value="Ribonuclease III domain"/>
    <property type="match status" value="2"/>
</dbReference>
<organism evidence="7 8">
    <name type="scientific">Paramicrosporidium saccamoebae</name>
    <dbReference type="NCBI Taxonomy" id="1246581"/>
    <lineage>
        <taxon>Eukaryota</taxon>
        <taxon>Fungi</taxon>
        <taxon>Fungi incertae sedis</taxon>
        <taxon>Cryptomycota</taxon>
        <taxon>Cryptomycota incertae sedis</taxon>
        <taxon>Paramicrosporidium</taxon>
    </lineage>
</organism>
<dbReference type="GO" id="GO:0004386">
    <property type="term" value="F:helicase activity"/>
    <property type="evidence" value="ECO:0007669"/>
    <property type="project" value="UniProtKB-KW"/>
</dbReference>
<dbReference type="InterPro" id="IPR000999">
    <property type="entry name" value="RNase_III_dom"/>
</dbReference>
<evidence type="ECO:0000256" key="5">
    <source>
        <dbReference type="ARBA" id="ARBA00022840"/>
    </source>
</evidence>
<keyword evidence="3" id="KW-0378">Hydrolase</keyword>
<sequence length="2013" mass="228452">MMSRSGGVEFVHHYAARQNCVFLLQHDGPSQIYQPPRRHLLQAAVSVAARASRQGLVVLQSQREASAVIQLLREVGLESREIKGHSEIVELRSSVNNAKRVPVLIASSNCILHLFCLGLVRMENLGFILFDNLTGANKSHPYCVVMEGAFVGNVPRILGFADWPLVYPGEALQVKLGRVGKWSQYHRVFHSTVLPLILESCNQRSDWVSKEEIDGMSRQQTMFGRLRLMLVDEVSHVNHHGDPADDTQTKLVKSILDVIHSAKQTGNVLIIYDGDFKLLVDKLNNQKIKSLVIKDEITSLSGLERAVLLCKSANLKPKSSVLSCPLGLIIVVDTEPNLVLNSLLSPLSHHVETVFIRTVESASLASSDMASWIGLLATSASSSSVISRELLSFFGNMENLSKASRFVTDCSQVHYRVPSTGAMLIPSINAGLLLAVCSHLSHSQGYLSMRTFPVKRVDSNGVVLDKTHFFMTRIKLPACLAGKYLEPEQLIVHGPLSPRRFTAYTIAAFKAIKLMHNAGILDDHFIPVQDLLNQARVEQAVTVAIDQDNREELEERLHELDELPSNMDQLIIKEVVPDDIRFDEDWTTLSKALIDKDSDIKMDFFLHVYEYETRQECQIEQLTMKEVNLPCDTLIHLTDANFFSSNGNHSIGILLKKPLEGLRGIRVPITGSIAMLGSLKCVGKVSLTKTQIDQVVEFQAFLFGAINTRPIVPRDEDDEDAFIKTEIPADKKVAYLSVFVTKQRPSEMKTVFDTASSLKKYQEFVTRYQDSRDMAQLNGETDQTLNWSVDWDLIAKTVDHTNYRSLEEFAEEVSTFSSDPLGPLGSLKAPVIHTFPDKPPLSIDYFLYSLRRAIVYAPHNGLFYRVSRWHNNLTPNSPFESKTFAECKSYADYHRLRYGLEIEDCGKKGMAEVKRIENFMDINLWISSNAVIKAKNRKNEGFKSLVIPALVKVCPVPYAHLRFAMLLPKIIFDVERQLTAIQCYQDKFFRLKPLWPPKSLMVEALTGPSSAVKYDYERLEILGDSVLKLFTTIDIFMSNRNQGEGKLSRLRQERISNFNLFLLASRLSISFYARLAPFVAKIFSPPDILQLLNVPVLEKKWPYLDLLFDDGVYKWMSIQELDTRSDRRFALFHLYPDGTLIDTQQNAQDPTQLRFKKKVELAVVSRYGHSVPAKCLADTMEALIASFYLGPGGLSGALEFLIEVGLCSEDTRSLRNLDVLKIAGHLDEQGVTIADGRLAIVTAEPSAVGENLAVNSEADFQYAELEEILGYKFKHRRLLFLACTHSSVDLTHSYERLEWLGDAALDWIVIKYYWEGFKDEAWMTPERITQCRQTAVCNEAFARIAVHHGLQKYLRITTPSLQMEIDLFTSAYHGSEENERSLPPAPKILGDLFESIAGAVLLDCHFNMETVGSVFVPLLEFFLDAHADPYNLPDNPLHDFWHDMRISGNSSHVEFSYEVASTIVCRILVRGRVVAEAAGPTRAFARTNAARLAVEYIRTRGWRDFCPVTCPYILTKTHGATVVDYIFNTFLIDQQNIQVVARLLTYSEYNFPEHFQHHGESEERMAELQSFIEDQQLHGSIFSVQKLFMNPKLAYAMFTHERLSYNFNLVGDVCLQSSNYYVFSDPHLQRQFLTQAIPRISQLHNTRIFQDHISLGSKEDVAWLFGALEPHMTPILLEIFLGKQGWICDEFVPFMNPLHKNDNARHMRRLMVVLTLIRVRRFYGIAYEQKLVHDLWATLCDSDANIDSKPFQMTASGAEKMYEKTLAAVVQTENSSYWCILAALLLQMYEIKGIDNDLLAAHAGSLLSNVRFLSPYYSQQLITKLSSRSKVVQTFDAIPLSHRPAFILPLPDKVRRWRYCGPFSMLSKNVELNSDSIFEDIIEFVFRFRIIPLNMWIYDAKDGTFQHVSELAIRKAEQILEARALNLAGINGLNTMRTIFMAWAFLLMDRQTMDLSCMFVASDVTWQDFYERIACTYDCDVSEVLEMWGISSHFTLHELRSLIDQSYQAGTNS</sequence>
<evidence type="ECO:0000313" key="7">
    <source>
        <dbReference type="EMBL" id="PJF19463.1"/>
    </source>
</evidence>
<reference evidence="7 8" key="1">
    <citation type="submission" date="2016-10" db="EMBL/GenBank/DDBJ databases">
        <title>The genome of Paramicrosporidium saccamoebae is the missing link in understanding Cryptomycota and Microsporidia evolution.</title>
        <authorList>
            <person name="Quandt C.A."/>
            <person name="Beaudet D."/>
            <person name="Corsaro D."/>
            <person name="Michel R."/>
            <person name="Corradi N."/>
            <person name="James T."/>
        </authorList>
    </citation>
    <scope>NUCLEOTIDE SEQUENCE [LARGE SCALE GENOMIC DNA]</scope>
    <source>
        <strain evidence="7 8">KSL3</strain>
    </source>
</reference>
<evidence type="ECO:0000256" key="4">
    <source>
        <dbReference type="ARBA" id="ARBA00022806"/>
    </source>
</evidence>
<dbReference type="InterPro" id="IPR038248">
    <property type="entry name" value="Dicer_dimer_sf"/>
</dbReference>
<evidence type="ECO:0000256" key="2">
    <source>
        <dbReference type="ARBA" id="ARBA00022741"/>
    </source>
</evidence>
<dbReference type="PROSITE" id="PS50142">
    <property type="entry name" value="RNASE_3_2"/>
    <property type="match status" value="2"/>
</dbReference>
<dbReference type="Pfam" id="PF00636">
    <property type="entry name" value="Ribonuclease_3"/>
    <property type="match status" value="2"/>
</dbReference>
<dbReference type="STRING" id="1246581.A0A2H9TNX9"/>
<evidence type="ECO:0000256" key="3">
    <source>
        <dbReference type="ARBA" id="ARBA00022801"/>
    </source>
</evidence>
<keyword evidence="1" id="KW-0677">Repeat</keyword>
<dbReference type="Gene3D" id="3.30.160.380">
    <property type="entry name" value="Dicer dimerisation domain"/>
    <property type="match status" value="1"/>
</dbReference>
<comment type="caution">
    <text evidence="7">The sequence shown here is derived from an EMBL/GenBank/DDBJ whole genome shotgun (WGS) entry which is preliminary data.</text>
</comment>
<dbReference type="Gene3D" id="2.170.260.10">
    <property type="entry name" value="paz domain"/>
    <property type="match status" value="1"/>
</dbReference>
<dbReference type="SMART" id="SM00535">
    <property type="entry name" value="RIBOc"/>
    <property type="match status" value="2"/>
</dbReference>
<gene>
    <name evidence="7" type="ORF">PSACC_00742</name>
</gene>
<name>A0A2H9TNX9_9FUNG</name>
<evidence type="ECO:0000313" key="8">
    <source>
        <dbReference type="Proteomes" id="UP000240830"/>
    </source>
</evidence>
<dbReference type="InterPro" id="IPR036389">
    <property type="entry name" value="RNase_III_sf"/>
</dbReference>
<keyword evidence="2" id="KW-0547">Nucleotide-binding</keyword>
<dbReference type="Pfam" id="PF03368">
    <property type="entry name" value="Dicer_dimer"/>
    <property type="match status" value="1"/>
</dbReference>
<keyword evidence="5" id="KW-0067">ATP-binding</keyword>
<dbReference type="GO" id="GO:0005524">
    <property type="term" value="F:ATP binding"/>
    <property type="evidence" value="ECO:0007669"/>
    <property type="project" value="UniProtKB-KW"/>
</dbReference>
<feature type="domain" description="RNase III" evidence="6">
    <location>
        <begin position="989"/>
        <end position="1192"/>
    </location>
</feature>
<evidence type="ECO:0000256" key="1">
    <source>
        <dbReference type="ARBA" id="ARBA00022737"/>
    </source>
</evidence>
<feature type="domain" description="RNase III" evidence="6">
    <location>
        <begin position="1262"/>
        <end position="1405"/>
    </location>
</feature>
<keyword evidence="4" id="KW-0347">Helicase</keyword>
<protein>
    <recommendedName>
        <fullName evidence="6">RNase III domain-containing protein</fullName>
    </recommendedName>
</protein>
<dbReference type="SUPFAM" id="SSF69065">
    <property type="entry name" value="RNase III domain-like"/>
    <property type="match status" value="2"/>
</dbReference>
<dbReference type="PANTHER" id="PTHR14950:SF37">
    <property type="entry name" value="ENDORIBONUCLEASE DICER"/>
    <property type="match status" value="1"/>
</dbReference>
<dbReference type="CDD" id="cd00593">
    <property type="entry name" value="RIBOc"/>
    <property type="match status" value="2"/>
</dbReference>
<keyword evidence="8" id="KW-1185">Reference proteome</keyword>
<dbReference type="Proteomes" id="UP000240830">
    <property type="component" value="Unassembled WGS sequence"/>
</dbReference>
<proteinExistence type="predicted"/>
<dbReference type="GO" id="GO:0006396">
    <property type="term" value="P:RNA processing"/>
    <property type="evidence" value="ECO:0007669"/>
    <property type="project" value="InterPro"/>
</dbReference>
<evidence type="ECO:0000259" key="6">
    <source>
        <dbReference type="PROSITE" id="PS50142"/>
    </source>
</evidence>